<evidence type="ECO:0000256" key="1">
    <source>
        <dbReference type="SAM" id="MobiDB-lite"/>
    </source>
</evidence>
<evidence type="ECO:0000313" key="2">
    <source>
        <dbReference type="EMBL" id="KAH7550568.1"/>
    </source>
</evidence>
<organism evidence="2 3">
    <name type="scientific">Xanthoceras sorbifolium</name>
    <dbReference type="NCBI Taxonomy" id="99658"/>
    <lineage>
        <taxon>Eukaryota</taxon>
        <taxon>Viridiplantae</taxon>
        <taxon>Streptophyta</taxon>
        <taxon>Embryophyta</taxon>
        <taxon>Tracheophyta</taxon>
        <taxon>Spermatophyta</taxon>
        <taxon>Magnoliopsida</taxon>
        <taxon>eudicotyledons</taxon>
        <taxon>Gunneridae</taxon>
        <taxon>Pentapetalae</taxon>
        <taxon>rosids</taxon>
        <taxon>malvids</taxon>
        <taxon>Sapindales</taxon>
        <taxon>Sapindaceae</taxon>
        <taxon>Xanthoceroideae</taxon>
        <taxon>Xanthoceras</taxon>
    </lineage>
</organism>
<comment type="caution">
    <text evidence="2">The sequence shown here is derived from an EMBL/GenBank/DDBJ whole genome shotgun (WGS) entry which is preliminary data.</text>
</comment>
<evidence type="ECO:0000313" key="3">
    <source>
        <dbReference type="Proteomes" id="UP000827721"/>
    </source>
</evidence>
<reference evidence="2 3" key="1">
    <citation type="submission" date="2021-02" db="EMBL/GenBank/DDBJ databases">
        <title>Plant Genome Project.</title>
        <authorList>
            <person name="Zhang R.-G."/>
        </authorList>
    </citation>
    <scope>NUCLEOTIDE SEQUENCE [LARGE SCALE GENOMIC DNA]</scope>
    <source>
        <tissue evidence="2">Leaves</tissue>
    </source>
</reference>
<dbReference type="EMBL" id="JAFEMO010000013">
    <property type="protein sequence ID" value="KAH7550568.1"/>
    <property type="molecule type" value="Genomic_DNA"/>
</dbReference>
<sequence length="166" mass="18250">MTTTNTRPSSDEDDSAKVGVGQGELYSPPYAIQLIPTNKQQQLQQDTIAKMVIRLVTIKEKVLEKLASAPIPADALDTARHFLETVVRDFIVAAHGLTKDALLRINTHLVPLLPSLSPNITRKVSPSLSLSLSLSLSFLLQSVNPPKYLITILLSCADRELLRLEQ</sequence>
<feature type="region of interest" description="Disordered" evidence="1">
    <location>
        <begin position="1"/>
        <end position="20"/>
    </location>
</feature>
<protein>
    <submittedName>
        <fullName evidence="2">Uncharacterized protein</fullName>
    </submittedName>
</protein>
<keyword evidence="3" id="KW-1185">Reference proteome</keyword>
<accession>A0ABQ8H9H5</accession>
<name>A0ABQ8H9H5_9ROSI</name>
<proteinExistence type="predicted"/>
<gene>
    <name evidence="2" type="ORF">JRO89_XS13G0220200</name>
</gene>
<dbReference type="Proteomes" id="UP000827721">
    <property type="component" value="Unassembled WGS sequence"/>
</dbReference>